<organism evidence="1 2">
    <name type="scientific">Solanum commersonii</name>
    <name type="common">Commerson's wild potato</name>
    <name type="synonym">Commerson's nightshade</name>
    <dbReference type="NCBI Taxonomy" id="4109"/>
    <lineage>
        <taxon>Eukaryota</taxon>
        <taxon>Viridiplantae</taxon>
        <taxon>Streptophyta</taxon>
        <taxon>Embryophyta</taxon>
        <taxon>Tracheophyta</taxon>
        <taxon>Spermatophyta</taxon>
        <taxon>Magnoliopsida</taxon>
        <taxon>eudicotyledons</taxon>
        <taxon>Gunneridae</taxon>
        <taxon>Pentapetalae</taxon>
        <taxon>asterids</taxon>
        <taxon>lamiids</taxon>
        <taxon>Solanales</taxon>
        <taxon>Solanaceae</taxon>
        <taxon>Solanoideae</taxon>
        <taxon>Solaneae</taxon>
        <taxon>Solanum</taxon>
    </lineage>
</organism>
<sequence>MDSLALYTARFNTPQQFHPKPRKNYQNLFCDFCSMRGHVRADCNKLKKCDHCHVTGHIKENCFLLIGYPENFKEKKRANASSRDHAVLEGSSMMQIKAYTAIGEHKSTTQEQLLQVMHDSSP</sequence>
<dbReference type="OrthoDB" id="115435at2759"/>
<evidence type="ECO:0000313" key="1">
    <source>
        <dbReference type="EMBL" id="KAG5592057.1"/>
    </source>
</evidence>
<dbReference type="Proteomes" id="UP000824120">
    <property type="component" value="Chromosome 8"/>
</dbReference>
<dbReference type="SUPFAM" id="SSF57756">
    <property type="entry name" value="Retrovirus zinc finger-like domains"/>
    <property type="match status" value="1"/>
</dbReference>
<protein>
    <recommendedName>
        <fullName evidence="3">CCHC-type domain-containing protein</fullName>
    </recommendedName>
</protein>
<dbReference type="EMBL" id="JACXVP010000008">
    <property type="protein sequence ID" value="KAG5592057.1"/>
    <property type="molecule type" value="Genomic_DNA"/>
</dbReference>
<dbReference type="InterPro" id="IPR036875">
    <property type="entry name" value="Znf_CCHC_sf"/>
</dbReference>
<dbReference type="PANTHER" id="PTHR34222:SF99">
    <property type="entry name" value="PROTEIN, PUTATIVE-RELATED"/>
    <property type="match status" value="1"/>
</dbReference>
<dbReference type="GO" id="GO:0008270">
    <property type="term" value="F:zinc ion binding"/>
    <property type="evidence" value="ECO:0007669"/>
    <property type="project" value="InterPro"/>
</dbReference>
<dbReference type="PANTHER" id="PTHR34222">
    <property type="entry name" value="GAG_PRE-INTEGRS DOMAIN-CONTAINING PROTEIN"/>
    <property type="match status" value="1"/>
</dbReference>
<dbReference type="Gene3D" id="4.10.60.10">
    <property type="entry name" value="Zinc finger, CCHC-type"/>
    <property type="match status" value="1"/>
</dbReference>
<reference evidence="1 2" key="1">
    <citation type="submission" date="2020-09" db="EMBL/GenBank/DDBJ databases">
        <title>De no assembly of potato wild relative species, Solanum commersonii.</title>
        <authorList>
            <person name="Cho K."/>
        </authorList>
    </citation>
    <scope>NUCLEOTIDE SEQUENCE [LARGE SCALE GENOMIC DNA]</scope>
    <source>
        <strain evidence="1">LZ3.2</strain>
        <tissue evidence="1">Leaf</tissue>
    </source>
</reference>
<comment type="caution">
    <text evidence="1">The sequence shown here is derived from an EMBL/GenBank/DDBJ whole genome shotgun (WGS) entry which is preliminary data.</text>
</comment>
<name>A0A9J5XV37_SOLCO</name>
<dbReference type="GO" id="GO:0003676">
    <property type="term" value="F:nucleic acid binding"/>
    <property type="evidence" value="ECO:0007669"/>
    <property type="project" value="InterPro"/>
</dbReference>
<accession>A0A9J5XV37</accession>
<evidence type="ECO:0008006" key="3">
    <source>
        <dbReference type="Google" id="ProtNLM"/>
    </source>
</evidence>
<evidence type="ECO:0000313" key="2">
    <source>
        <dbReference type="Proteomes" id="UP000824120"/>
    </source>
</evidence>
<gene>
    <name evidence="1" type="ORF">H5410_042571</name>
</gene>
<dbReference type="AlphaFoldDB" id="A0A9J5XV37"/>
<keyword evidence="2" id="KW-1185">Reference proteome</keyword>
<proteinExistence type="predicted"/>